<evidence type="ECO:0000313" key="1">
    <source>
        <dbReference type="EMBL" id="TWT86324.1"/>
    </source>
</evidence>
<sequence>MVLEVDERPVDRVRCAEVGDREENLANAIACYERSLTVLTEKDFPAYWATTQNNLSEAERLLAEHRRSN</sequence>
<organism evidence="1 2">
    <name type="scientific">Pseudobythopirellula maris</name>
    <dbReference type="NCBI Taxonomy" id="2527991"/>
    <lineage>
        <taxon>Bacteria</taxon>
        <taxon>Pseudomonadati</taxon>
        <taxon>Planctomycetota</taxon>
        <taxon>Planctomycetia</taxon>
        <taxon>Pirellulales</taxon>
        <taxon>Lacipirellulaceae</taxon>
        <taxon>Pseudobythopirellula</taxon>
    </lineage>
</organism>
<dbReference type="AlphaFoldDB" id="A0A5C5ZG77"/>
<dbReference type="Proteomes" id="UP000315440">
    <property type="component" value="Unassembled WGS sequence"/>
</dbReference>
<reference evidence="1 2" key="1">
    <citation type="submission" date="2019-02" db="EMBL/GenBank/DDBJ databases">
        <title>Deep-cultivation of Planctomycetes and their phenomic and genomic characterization uncovers novel biology.</title>
        <authorList>
            <person name="Wiegand S."/>
            <person name="Jogler M."/>
            <person name="Boedeker C."/>
            <person name="Pinto D."/>
            <person name="Vollmers J."/>
            <person name="Rivas-Marin E."/>
            <person name="Kohn T."/>
            <person name="Peeters S.H."/>
            <person name="Heuer A."/>
            <person name="Rast P."/>
            <person name="Oberbeckmann S."/>
            <person name="Bunk B."/>
            <person name="Jeske O."/>
            <person name="Meyerdierks A."/>
            <person name="Storesund J.E."/>
            <person name="Kallscheuer N."/>
            <person name="Luecker S."/>
            <person name="Lage O.M."/>
            <person name="Pohl T."/>
            <person name="Merkel B.J."/>
            <person name="Hornburger P."/>
            <person name="Mueller R.-W."/>
            <person name="Bruemmer F."/>
            <person name="Labrenz M."/>
            <person name="Spormann A.M."/>
            <person name="Op Den Camp H."/>
            <person name="Overmann J."/>
            <person name="Amann R."/>
            <person name="Jetten M.S.M."/>
            <person name="Mascher T."/>
            <person name="Medema M.H."/>
            <person name="Devos D.P."/>
            <person name="Kaster A.-K."/>
            <person name="Ovreas L."/>
            <person name="Rohde M."/>
            <person name="Galperin M.Y."/>
            <person name="Jogler C."/>
        </authorList>
    </citation>
    <scope>NUCLEOTIDE SEQUENCE [LARGE SCALE GENOMIC DNA]</scope>
    <source>
        <strain evidence="1 2">Mal64</strain>
    </source>
</reference>
<comment type="caution">
    <text evidence="1">The sequence shown here is derived from an EMBL/GenBank/DDBJ whole genome shotgun (WGS) entry which is preliminary data.</text>
</comment>
<protein>
    <recommendedName>
        <fullName evidence="3">Tetratricopeptide repeat protein</fullName>
    </recommendedName>
</protein>
<evidence type="ECO:0000313" key="2">
    <source>
        <dbReference type="Proteomes" id="UP000315440"/>
    </source>
</evidence>
<evidence type="ECO:0008006" key="3">
    <source>
        <dbReference type="Google" id="ProtNLM"/>
    </source>
</evidence>
<name>A0A5C5ZG77_9BACT</name>
<gene>
    <name evidence="1" type="ORF">Mal64_38650</name>
</gene>
<dbReference type="EMBL" id="SJPQ01000005">
    <property type="protein sequence ID" value="TWT86324.1"/>
    <property type="molecule type" value="Genomic_DNA"/>
</dbReference>
<proteinExistence type="predicted"/>
<accession>A0A5C5ZG77</accession>
<keyword evidence="2" id="KW-1185">Reference proteome</keyword>